<dbReference type="InterPro" id="IPR002052">
    <property type="entry name" value="DNA_methylase_N6_adenine_CS"/>
</dbReference>
<proteinExistence type="predicted"/>
<dbReference type="CDD" id="cd02440">
    <property type="entry name" value="AdoMet_MTases"/>
    <property type="match status" value="1"/>
</dbReference>
<evidence type="ECO:0000313" key="3">
    <source>
        <dbReference type="Proteomes" id="UP001596091"/>
    </source>
</evidence>
<name>A0ABW1EFN2_9BACT</name>
<dbReference type="EMBL" id="JBHSPH010000002">
    <property type="protein sequence ID" value="MFC5862062.1"/>
    <property type="molecule type" value="Genomic_DNA"/>
</dbReference>
<dbReference type="InterPro" id="IPR046076">
    <property type="entry name" value="DUF6094"/>
</dbReference>
<sequence length="351" mass="38996">MRNAGRLKLGYYPLPDREAVRLRNLLEFPAEGASVLDPCVGTGAPLLEITSGAAVSRYGVELDVTRAQRASEAGIFTIHGNLFGASAPVESFSLLYLNPPYDSEIGTFENKRMEYLFLKHTYRWLALSGVLVFVVQQGQLEQCIPLLSAHFGWFCVLRLTEPESVRFNQVVLMAVRRRIAADAQESNRKALESAIYANALPILTGNEPKFALPSTRAAHLAYRGLPLDELEDLAVQSSAWRRVAAQLLPKEQMPIERPITPLHAGHVGLLCTAGMLNGVAGAGADRHIARWQTRKYETTFTEKEEGYTEVHRQERFSNEVALVYEDGRTLVLTDKRKGEENGECTPATREA</sequence>
<feature type="domain" description="DUF6094" evidence="1">
    <location>
        <begin position="6"/>
        <end position="214"/>
    </location>
</feature>
<dbReference type="InterPro" id="IPR029063">
    <property type="entry name" value="SAM-dependent_MTases_sf"/>
</dbReference>
<dbReference type="PROSITE" id="PS00092">
    <property type="entry name" value="N6_MTASE"/>
    <property type="match status" value="1"/>
</dbReference>
<reference evidence="3" key="1">
    <citation type="journal article" date="2019" name="Int. J. Syst. Evol. Microbiol.">
        <title>The Global Catalogue of Microorganisms (GCM) 10K type strain sequencing project: providing services to taxonomists for standard genome sequencing and annotation.</title>
        <authorList>
            <consortium name="The Broad Institute Genomics Platform"/>
            <consortium name="The Broad Institute Genome Sequencing Center for Infectious Disease"/>
            <person name="Wu L."/>
            <person name="Ma J."/>
        </authorList>
    </citation>
    <scope>NUCLEOTIDE SEQUENCE [LARGE SCALE GENOMIC DNA]</scope>
    <source>
        <strain evidence="3">JCM 4087</strain>
    </source>
</reference>
<dbReference type="PRINTS" id="PR00507">
    <property type="entry name" value="N12N6MTFRASE"/>
</dbReference>
<dbReference type="SUPFAM" id="SSF53335">
    <property type="entry name" value="S-adenosyl-L-methionine-dependent methyltransferases"/>
    <property type="match status" value="1"/>
</dbReference>
<dbReference type="Gene3D" id="3.40.50.150">
    <property type="entry name" value="Vaccinia Virus protein VP39"/>
    <property type="match status" value="1"/>
</dbReference>
<comment type="caution">
    <text evidence="2">The sequence shown here is derived from an EMBL/GenBank/DDBJ whole genome shotgun (WGS) entry which is preliminary data.</text>
</comment>
<dbReference type="Proteomes" id="UP001596091">
    <property type="component" value="Unassembled WGS sequence"/>
</dbReference>
<evidence type="ECO:0000259" key="1">
    <source>
        <dbReference type="Pfam" id="PF19587"/>
    </source>
</evidence>
<gene>
    <name evidence="2" type="ORF">ACFPT7_07140</name>
</gene>
<accession>A0ABW1EFN2</accession>
<protein>
    <submittedName>
        <fullName evidence="2">DUF6094 domain-containing protein</fullName>
    </submittedName>
</protein>
<dbReference type="RefSeq" id="WP_263338110.1">
    <property type="nucleotide sequence ID" value="NZ_JAGSYH010000004.1"/>
</dbReference>
<keyword evidence="3" id="KW-1185">Reference proteome</keyword>
<organism evidence="2 3">
    <name type="scientific">Acidicapsa dinghuensis</name>
    <dbReference type="NCBI Taxonomy" id="2218256"/>
    <lineage>
        <taxon>Bacteria</taxon>
        <taxon>Pseudomonadati</taxon>
        <taxon>Acidobacteriota</taxon>
        <taxon>Terriglobia</taxon>
        <taxon>Terriglobales</taxon>
        <taxon>Acidobacteriaceae</taxon>
        <taxon>Acidicapsa</taxon>
    </lineage>
</organism>
<dbReference type="Pfam" id="PF19587">
    <property type="entry name" value="DUF6094"/>
    <property type="match status" value="1"/>
</dbReference>
<evidence type="ECO:0000313" key="2">
    <source>
        <dbReference type="EMBL" id="MFC5862062.1"/>
    </source>
</evidence>